<dbReference type="RefSeq" id="WP_015828664.1">
    <property type="nucleotide sequence ID" value="NC_012982.1"/>
</dbReference>
<dbReference type="GO" id="GO:0016740">
    <property type="term" value="F:transferase activity"/>
    <property type="evidence" value="ECO:0007669"/>
    <property type="project" value="UniProtKB-KW"/>
</dbReference>
<dbReference type="InterPro" id="IPR002575">
    <property type="entry name" value="Aminoglycoside_PTrfase"/>
</dbReference>
<feature type="domain" description="Aminoglycoside phosphotransferase" evidence="1">
    <location>
        <begin position="40"/>
        <end position="277"/>
    </location>
</feature>
<dbReference type="Gene3D" id="3.90.1200.10">
    <property type="match status" value="1"/>
</dbReference>
<reference evidence="3" key="1">
    <citation type="journal article" date="2011" name="J. Bacteriol.">
        <title>Genome sequences of eight morphologically diverse alphaproteobacteria.</title>
        <authorList>
            <consortium name="US DOE Joint Genome Institute"/>
            <person name="Brown P.J."/>
            <person name="Kysela D.T."/>
            <person name="Buechlein A."/>
            <person name="Hemmerich C."/>
            <person name="Brun Y.V."/>
        </authorList>
    </citation>
    <scope>NUCLEOTIDE SEQUENCE [LARGE SCALE GENOMIC DNA]</scope>
    <source>
        <strain evidence="3">ATCC 49814 / DSM 5838 / IFAM 1418</strain>
    </source>
</reference>
<dbReference type="InterPro" id="IPR041726">
    <property type="entry name" value="ACAD10_11_N"/>
</dbReference>
<dbReference type="InterPro" id="IPR052898">
    <property type="entry name" value="ACAD10-like"/>
</dbReference>
<dbReference type="PANTHER" id="PTHR47829">
    <property type="entry name" value="HYDROLASE, PUTATIVE (AFU_ORTHOLOGUE AFUA_1G12880)-RELATED"/>
    <property type="match status" value="1"/>
</dbReference>
<dbReference type="Proteomes" id="UP000002745">
    <property type="component" value="Chromosome"/>
</dbReference>
<dbReference type="STRING" id="582402.Hbal_2841"/>
<dbReference type="CDD" id="cd05154">
    <property type="entry name" value="ACAD10_11_N-like"/>
    <property type="match status" value="1"/>
</dbReference>
<evidence type="ECO:0000313" key="2">
    <source>
        <dbReference type="EMBL" id="ACT60514.1"/>
    </source>
</evidence>
<evidence type="ECO:0000259" key="1">
    <source>
        <dbReference type="Pfam" id="PF01636"/>
    </source>
</evidence>
<dbReference type="Pfam" id="PF01636">
    <property type="entry name" value="APH"/>
    <property type="match status" value="1"/>
</dbReference>
<evidence type="ECO:0000313" key="3">
    <source>
        <dbReference type="Proteomes" id="UP000002745"/>
    </source>
</evidence>
<dbReference type="KEGG" id="hba:Hbal_2841"/>
<dbReference type="SUPFAM" id="SSF56112">
    <property type="entry name" value="Protein kinase-like (PK-like)"/>
    <property type="match status" value="1"/>
</dbReference>
<dbReference type="Gene3D" id="3.30.200.20">
    <property type="entry name" value="Phosphorylase Kinase, domain 1"/>
    <property type="match status" value="1"/>
</dbReference>
<dbReference type="OrthoDB" id="3806873at2"/>
<sequence length="358" mass="41222">MSQAAENIGSEVRAEDAFDVDAVDGVLKQEIEGLKGQPLVTQFSSGASNLTFMLRYPDRDLVLRRPPRGAKPKSGHSMIREYSVMKALKSEYPKVPDVLYYAPHEDSIIGAEFYVMEKVPGRLVLDAFPKEWNWGPQEVRNFCERFWDKLIELHAVDPKNVGLEDFGKSEGYVERQILGWNKRYEKALTPDADPFEDVRQWLEDNRPSTESGSAILHGDFRIDNMIMDEKEPHEIRAVLDWEISALGDPLMDLGASLAYWVQADDPMELQALKRQPSDVEGMMTRQEIVDYYAKKSGRKIDNYLFYYAYGQFRLAGIAQQIYYRYYHKQTTNERYAVFGLGAKNLGNYVRKLIAENTR</sequence>
<dbReference type="AlphaFoldDB" id="C6XQY3"/>
<gene>
    <name evidence="2" type="ordered locus">Hbal_2841</name>
</gene>
<proteinExistence type="predicted"/>
<accession>C6XQY3</accession>
<dbReference type="HOGENOM" id="CLU_007526_0_0_5"/>
<dbReference type="EMBL" id="CP001678">
    <property type="protein sequence ID" value="ACT60514.1"/>
    <property type="molecule type" value="Genomic_DNA"/>
</dbReference>
<dbReference type="eggNOG" id="COG3173">
    <property type="taxonomic scope" value="Bacteria"/>
</dbReference>
<organism evidence="2 3">
    <name type="scientific">Hirschia baltica (strain ATCC 49814 / DSM 5838 / IFAM 1418)</name>
    <dbReference type="NCBI Taxonomy" id="582402"/>
    <lineage>
        <taxon>Bacteria</taxon>
        <taxon>Pseudomonadati</taxon>
        <taxon>Pseudomonadota</taxon>
        <taxon>Alphaproteobacteria</taxon>
        <taxon>Hyphomonadales</taxon>
        <taxon>Hyphomonadaceae</taxon>
        <taxon>Hirschia</taxon>
    </lineage>
</organism>
<protein>
    <submittedName>
        <fullName evidence="2">Aminoglycoside phosphotransferase</fullName>
    </submittedName>
</protein>
<keyword evidence="2" id="KW-0808">Transferase</keyword>
<dbReference type="PANTHER" id="PTHR47829:SF1">
    <property type="entry name" value="HAD FAMILY PHOSPHATASE"/>
    <property type="match status" value="1"/>
</dbReference>
<dbReference type="InterPro" id="IPR011009">
    <property type="entry name" value="Kinase-like_dom_sf"/>
</dbReference>
<keyword evidence="3" id="KW-1185">Reference proteome</keyword>
<name>C6XQY3_HIRBI</name>